<dbReference type="Proteomes" id="UP000604825">
    <property type="component" value="Unassembled WGS sequence"/>
</dbReference>
<protein>
    <recommendedName>
        <fullName evidence="2">DUF7597 domain-containing protein</fullName>
    </recommendedName>
</protein>
<reference evidence="3" key="1">
    <citation type="submission" date="2020-10" db="EMBL/GenBank/DDBJ databases">
        <authorList>
            <person name="Han B."/>
            <person name="Lu T."/>
            <person name="Zhao Q."/>
            <person name="Huang X."/>
            <person name="Zhao Y."/>
        </authorList>
    </citation>
    <scope>NUCLEOTIDE SEQUENCE</scope>
</reference>
<dbReference type="InterPro" id="IPR056018">
    <property type="entry name" value="DUF7597"/>
</dbReference>
<name>A0A811MXC1_9POAL</name>
<feature type="compositionally biased region" description="Basic and acidic residues" evidence="1">
    <location>
        <begin position="456"/>
        <end position="467"/>
    </location>
</feature>
<evidence type="ECO:0000256" key="1">
    <source>
        <dbReference type="SAM" id="MobiDB-lite"/>
    </source>
</evidence>
<feature type="compositionally biased region" description="Low complexity" evidence="1">
    <location>
        <begin position="215"/>
        <end position="227"/>
    </location>
</feature>
<feature type="compositionally biased region" description="Basic and acidic residues" evidence="1">
    <location>
        <begin position="650"/>
        <end position="659"/>
    </location>
</feature>
<dbReference type="PANTHER" id="PTHR33075">
    <property type="entry name" value="OS02G0499800 PROTEIN"/>
    <property type="match status" value="1"/>
</dbReference>
<feature type="compositionally biased region" description="Polar residues" evidence="1">
    <location>
        <begin position="468"/>
        <end position="483"/>
    </location>
</feature>
<feature type="region of interest" description="Disordered" evidence="1">
    <location>
        <begin position="646"/>
        <end position="674"/>
    </location>
</feature>
<dbReference type="InterPro" id="IPR029058">
    <property type="entry name" value="AB_hydrolase_fold"/>
</dbReference>
<organism evidence="3 4">
    <name type="scientific">Miscanthus lutarioriparius</name>
    <dbReference type="NCBI Taxonomy" id="422564"/>
    <lineage>
        <taxon>Eukaryota</taxon>
        <taxon>Viridiplantae</taxon>
        <taxon>Streptophyta</taxon>
        <taxon>Embryophyta</taxon>
        <taxon>Tracheophyta</taxon>
        <taxon>Spermatophyta</taxon>
        <taxon>Magnoliopsida</taxon>
        <taxon>Liliopsida</taxon>
        <taxon>Poales</taxon>
        <taxon>Poaceae</taxon>
        <taxon>PACMAD clade</taxon>
        <taxon>Panicoideae</taxon>
        <taxon>Andropogonodae</taxon>
        <taxon>Andropogoneae</taxon>
        <taxon>Saccharinae</taxon>
        <taxon>Miscanthus</taxon>
    </lineage>
</organism>
<sequence>MAYQRADPTPFIPLNMQLQEVPNREFMTRAITPITPPANNEDLAIAVFDPLPGNDLQFAAVRAVLRDFLRNEVHIAFRDIQPTHLGQALVKFTHVYDRDTLVLDIPHFFGNVSVSFVKHNEGRNYRRLQFNQHYWLLLLGFPNDYRTERHIQNALGKFAKVLLWEESEGPPQEDPIPKDVNFENGMPFDFFGLGQPVFGNQGEEDQNQLDGLFGQNGQNQRQGQQQEQELNVWDSWPAELQPMQIDLAPPLGQNLNELPVPENQDLDLSQPALDMDLHPVILNPEAPLNGDLFYLNDPQVNMMEHHLLQLENKEQLQIPPAIPQSPIDYLGDEIPMDQLVGEEGFPEESVELNVEEPPVAAQMALQPQADEAVPHADGPALREEDELLQPQVADNFNNNLHVGMALISSHHADPFGPEQSKLRQPGFGPDYSPQFSIPAKCPEHNLKCLTESDDEGSSKGKELKDTEAAQSSTRKISSKNSPVLVETQSKRLTTTLVLLLAAVLFSVGAPSWEAHEGTPGLHPIVLLPGYSCSQLEARLTDEYKPPTPGCGVPKQGRRWFRLWENYTALQEDPALLPCYEDQLRLVYDRAAGDYRNLPGVETRVVSFCSTRSFRFDDPALKCTYSRGGMQPTTQCEKLAKHYKGSWRHSKASDTERERTCSAPRTTSATRRPRPAWRPGAFADFRWSLRLLVEHASVTNGNRPVILVTHSPQPEPPAVAQQVLSSSAASPPVTLRSRVMLFGNRSFASTISLLPSPKVYGDTPPVITRAKNYSARDMPEFLAAVGFSDDEVERYRTTALPVTLSFRAPLVPMTSINGVGVPTIDRLLYWDGNFSAKPKVVNGDGDGMVSLDTVLELETFVGDDPDQPYFKSVLIPNVTHNGMISDHSALRCVVEEILEANRAISSWMGAGAVCGVSPLPHTHQLP</sequence>
<dbReference type="EMBL" id="CAJGYO010000002">
    <property type="protein sequence ID" value="CAD6212164.1"/>
    <property type="molecule type" value="Genomic_DNA"/>
</dbReference>
<accession>A0A811MXC1</accession>
<keyword evidence="4" id="KW-1185">Reference proteome</keyword>
<feature type="region of interest" description="Disordered" evidence="1">
    <location>
        <begin position="199"/>
        <end position="227"/>
    </location>
</feature>
<evidence type="ECO:0000313" key="4">
    <source>
        <dbReference type="Proteomes" id="UP000604825"/>
    </source>
</evidence>
<comment type="caution">
    <text evidence="3">The sequence shown here is derived from an EMBL/GenBank/DDBJ whole genome shotgun (WGS) entry which is preliminary data.</text>
</comment>
<evidence type="ECO:0000259" key="2">
    <source>
        <dbReference type="Pfam" id="PF24530"/>
    </source>
</evidence>
<feature type="compositionally biased region" description="Low complexity" evidence="1">
    <location>
        <begin position="660"/>
        <end position="669"/>
    </location>
</feature>
<feature type="region of interest" description="Disordered" evidence="1">
    <location>
        <begin position="451"/>
        <end position="483"/>
    </location>
</feature>
<dbReference type="SUPFAM" id="SSF53474">
    <property type="entry name" value="alpha/beta-Hydrolases"/>
    <property type="match status" value="1"/>
</dbReference>
<dbReference type="PANTHER" id="PTHR33075:SF7">
    <property type="entry name" value="OS02G0303350 PROTEIN"/>
    <property type="match status" value="1"/>
</dbReference>
<feature type="domain" description="DUF7597" evidence="2">
    <location>
        <begin position="7"/>
        <end position="127"/>
    </location>
</feature>
<evidence type="ECO:0000313" key="3">
    <source>
        <dbReference type="EMBL" id="CAD6212164.1"/>
    </source>
</evidence>
<gene>
    <name evidence="3" type="ORF">NCGR_LOCUS7972</name>
</gene>
<dbReference type="OrthoDB" id="687457at2759"/>
<dbReference type="AlphaFoldDB" id="A0A811MXC1"/>
<dbReference type="Pfam" id="PF24530">
    <property type="entry name" value="DUF7597"/>
    <property type="match status" value="1"/>
</dbReference>
<proteinExistence type="predicted"/>